<dbReference type="Pfam" id="PF01755">
    <property type="entry name" value="Glyco_transf_25"/>
    <property type="match status" value="1"/>
</dbReference>
<feature type="domain" description="Glycosyl transferase family 25" evidence="1">
    <location>
        <begin position="7"/>
        <end position="166"/>
    </location>
</feature>
<evidence type="ECO:0000313" key="2">
    <source>
        <dbReference type="EMBL" id="QUE51255.1"/>
    </source>
</evidence>
<protein>
    <submittedName>
        <fullName evidence="2">Glycosyltransferase family 25 protein</fullName>
    </submittedName>
</protein>
<dbReference type="CDD" id="cd06532">
    <property type="entry name" value="Glyco_transf_25"/>
    <property type="match status" value="1"/>
</dbReference>
<name>A0A975J015_9BACT</name>
<gene>
    <name evidence="2" type="ORF">KBB96_20670</name>
</gene>
<dbReference type="Proteomes" id="UP000676169">
    <property type="component" value="Chromosome"/>
</dbReference>
<dbReference type="AlphaFoldDB" id="A0A975J015"/>
<accession>A0A975J015</accession>
<dbReference type="InterPro" id="IPR002654">
    <property type="entry name" value="Glyco_trans_25"/>
</dbReference>
<proteinExistence type="predicted"/>
<evidence type="ECO:0000259" key="1">
    <source>
        <dbReference type="Pfam" id="PF01755"/>
    </source>
</evidence>
<sequence>MSPIRTRIFLISLARQRERRERSLHQLEATGWDFEVVEGIDALRVKRRELVVPVHAWLNFFIGEVACYHSHLEVFRRITAADLDYGLILEDDLKLVPGTTMTLATVWDHLPPGADHIQLHNVRDEKFRGYRMIEPGERFNRVCPTNTGGWGYIVSRRLVDYVLEHHSIPRKPMDDVFIQLSRTRKDRFGFYDTVERLVDTHWGNPSSINRWIPAPRSARLTLRYWKEYQARKHHPPPAALSPTPNRA</sequence>
<dbReference type="EMBL" id="CP073100">
    <property type="protein sequence ID" value="QUE51255.1"/>
    <property type="molecule type" value="Genomic_DNA"/>
</dbReference>
<dbReference type="KEGG" id="lamb:KBB96_20670"/>
<evidence type="ECO:0000313" key="3">
    <source>
        <dbReference type="Proteomes" id="UP000676169"/>
    </source>
</evidence>
<reference evidence="2" key="1">
    <citation type="submission" date="2021-04" db="EMBL/GenBank/DDBJ databases">
        <title>Luteolibacter sp. 32A isolated from the skin of an Anderson's salamander (Ambystoma andersonii).</title>
        <authorList>
            <person name="Spergser J."/>
            <person name="Busse H.-J."/>
        </authorList>
    </citation>
    <scope>NUCLEOTIDE SEQUENCE</scope>
    <source>
        <strain evidence="2">32A</strain>
    </source>
</reference>
<organism evidence="2 3">
    <name type="scientific">Luteolibacter ambystomatis</name>
    <dbReference type="NCBI Taxonomy" id="2824561"/>
    <lineage>
        <taxon>Bacteria</taxon>
        <taxon>Pseudomonadati</taxon>
        <taxon>Verrucomicrobiota</taxon>
        <taxon>Verrucomicrobiia</taxon>
        <taxon>Verrucomicrobiales</taxon>
        <taxon>Verrucomicrobiaceae</taxon>
        <taxon>Luteolibacter</taxon>
    </lineage>
</organism>
<keyword evidence="3" id="KW-1185">Reference proteome</keyword>
<dbReference type="RefSeq" id="WP_211631394.1">
    <property type="nucleotide sequence ID" value="NZ_CP073100.1"/>
</dbReference>